<evidence type="ECO:0000313" key="4">
    <source>
        <dbReference type="EMBL" id="KAA9159754.1"/>
    </source>
</evidence>
<keyword evidence="1" id="KW-0547">Nucleotide-binding</keyword>
<dbReference type="GO" id="GO:0005737">
    <property type="term" value="C:cytoplasm"/>
    <property type="evidence" value="ECO:0007669"/>
    <property type="project" value="TreeGrafter"/>
</dbReference>
<evidence type="ECO:0000256" key="1">
    <source>
        <dbReference type="ARBA" id="ARBA00022741"/>
    </source>
</evidence>
<evidence type="ECO:0000259" key="3">
    <source>
        <dbReference type="PROSITE" id="PS50043"/>
    </source>
</evidence>
<dbReference type="CDD" id="cd06170">
    <property type="entry name" value="LuxR_C_like"/>
    <property type="match status" value="1"/>
</dbReference>
<dbReference type="Pfam" id="PF13191">
    <property type="entry name" value="AAA_16"/>
    <property type="match status" value="1"/>
</dbReference>
<dbReference type="InterPro" id="IPR027417">
    <property type="entry name" value="P-loop_NTPase"/>
</dbReference>
<evidence type="ECO:0000256" key="2">
    <source>
        <dbReference type="ARBA" id="ARBA00022840"/>
    </source>
</evidence>
<dbReference type="GO" id="GO:0005524">
    <property type="term" value="F:ATP binding"/>
    <property type="evidence" value="ECO:0007669"/>
    <property type="project" value="UniProtKB-KW"/>
</dbReference>
<dbReference type="PRINTS" id="PR00038">
    <property type="entry name" value="HTHLUXR"/>
</dbReference>
<dbReference type="AlphaFoldDB" id="A0A5N0V3Y7"/>
<dbReference type="SUPFAM" id="SSF46894">
    <property type="entry name" value="C-terminal effector domain of the bipartite response regulators"/>
    <property type="match status" value="1"/>
</dbReference>
<dbReference type="GO" id="GO:0004016">
    <property type="term" value="F:adenylate cyclase activity"/>
    <property type="evidence" value="ECO:0007669"/>
    <property type="project" value="TreeGrafter"/>
</dbReference>
<dbReference type="Gene3D" id="1.10.10.10">
    <property type="entry name" value="Winged helix-like DNA-binding domain superfamily/Winged helix DNA-binding domain"/>
    <property type="match status" value="1"/>
</dbReference>
<dbReference type="OrthoDB" id="483at2"/>
<dbReference type="SMART" id="SM00421">
    <property type="entry name" value="HTH_LUXR"/>
    <property type="match status" value="1"/>
</dbReference>
<comment type="caution">
    <text evidence="4">The sequence shown here is derived from an EMBL/GenBank/DDBJ whole genome shotgun (WGS) entry which is preliminary data.</text>
</comment>
<keyword evidence="5" id="KW-1185">Reference proteome</keyword>
<sequence>MSVENGISVVSTGFAVSLHGRDHELATLADLVRRAREGRGGTVEIHGSTGLGKTALLTAAEAAAEEFVVLRVRGVATEKALSLAGLNQLLRPVAHHVALLPQRHAVALAIVAGCDLGDSEPHSAPPDEFSLCSALTSLLTELARETPVLCRADDLHLIDEESRRALLFAARRLAAEPIVFLLADSFPGPAEFPRLALDPLDDDASRRVLDQQVSDGLPTDLAEELISLASGNPRALTELATSLTHGQLAGTTPPPVALPPDSPLRAEFRGRFDRLSPDARKLVRIAAADEWLDVDTVVRLATETGIALTAIEEATESGLLLDQGGLVETPNRLVRSSVYADMPLADRQQAHELLARILDTEERHLRALAHRAAISPIPNGQLADELEQSAATARRSRDYKSSARACRQAADLTSDPTVKAIRLLSAARDCWLAGRTQRSRALLHRLRPLTCDTSVRGLADLLQGEIELRDGTPAIGHRLLLDAAHGLTESHLPLAATALMYAAEASCLAGNVDGFFLTAQRASALSSPEEPPLLQLVYDHFDGLSAALSGRHDEAREPLRRVIKLAELLPGCAPKTWASVAALVVGDDVQAQELATQAVDAALGDGNSALAPWALEFLAYSALRLDQYSAAATASVEGLRLSQVAGQHNCAINHLTMLALAAALLGDREKSLARLESAAEEAAKRGLSRPTASTAWTLACLDLADDRPADALTRLRPVVSGADNSNPFVRVMAIPAFIEAAVRCDENAAATVALETFDRWACGTMNTAYLALSQRCQALVADDDEAGERFREALRLHRAGGRPFELAKTELFYGERLRRSRKPRAARTHLRHAWKTFQRYEASYWADRARAELRAAGEAVDHTAPASVDLTPQQAQISRLVAAGATNREVAAQLFLSPRTVEHHLRNIFAKLGIRSRVELTAFFRQGDEVAQGSLKRVQQPHIQ</sequence>
<dbReference type="Proteomes" id="UP000319769">
    <property type="component" value="Unassembled WGS sequence"/>
</dbReference>
<evidence type="ECO:0000313" key="5">
    <source>
        <dbReference type="Proteomes" id="UP000319769"/>
    </source>
</evidence>
<proteinExistence type="predicted"/>
<feature type="domain" description="HTH luxR-type" evidence="3">
    <location>
        <begin position="863"/>
        <end position="928"/>
    </location>
</feature>
<dbReference type="PANTHER" id="PTHR16305:SF35">
    <property type="entry name" value="TRANSCRIPTIONAL ACTIVATOR DOMAIN"/>
    <property type="match status" value="1"/>
</dbReference>
<dbReference type="GO" id="GO:0006355">
    <property type="term" value="P:regulation of DNA-templated transcription"/>
    <property type="evidence" value="ECO:0007669"/>
    <property type="project" value="InterPro"/>
</dbReference>
<dbReference type="GO" id="GO:0003677">
    <property type="term" value="F:DNA binding"/>
    <property type="evidence" value="ECO:0007669"/>
    <property type="project" value="InterPro"/>
</dbReference>
<accession>A0A5N0V3Y7</accession>
<name>A0A5N0V3Y7_9PSEU</name>
<dbReference type="PROSITE" id="PS50043">
    <property type="entry name" value="HTH_LUXR_2"/>
    <property type="match status" value="1"/>
</dbReference>
<dbReference type="InterPro" id="IPR000792">
    <property type="entry name" value="Tscrpt_reg_LuxR_C"/>
</dbReference>
<keyword evidence="2" id="KW-0067">ATP-binding</keyword>
<dbReference type="InterPro" id="IPR036388">
    <property type="entry name" value="WH-like_DNA-bd_sf"/>
</dbReference>
<dbReference type="InterPro" id="IPR041664">
    <property type="entry name" value="AAA_16"/>
</dbReference>
<dbReference type="SUPFAM" id="SSF52540">
    <property type="entry name" value="P-loop containing nucleoside triphosphate hydrolases"/>
    <property type="match status" value="1"/>
</dbReference>
<dbReference type="InterPro" id="IPR011990">
    <property type="entry name" value="TPR-like_helical_dom_sf"/>
</dbReference>
<dbReference type="InterPro" id="IPR016032">
    <property type="entry name" value="Sig_transdc_resp-reg_C-effctor"/>
</dbReference>
<organism evidence="4 5">
    <name type="scientific">Amycolatopsis acidicola</name>
    <dbReference type="NCBI Taxonomy" id="2596893"/>
    <lineage>
        <taxon>Bacteria</taxon>
        <taxon>Bacillati</taxon>
        <taxon>Actinomycetota</taxon>
        <taxon>Actinomycetes</taxon>
        <taxon>Pseudonocardiales</taxon>
        <taxon>Pseudonocardiaceae</taxon>
        <taxon>Amycolatopsis</taxon>
    </lineage>
</organism>
<dbReference type="Gene3D" id="3.40.50.300">
    <property type="entry name" value="P-loop containing nucleotide triphosphate hydrolases"/>
    <property type="match status" value="1"/>
</dbReference>
<dbReference type="PANTHER" id="PTHR16305">
    <property type="entry name" value="TESTICULAR SOLUBLE ADENYLYL CYCLASE"/>
    <property type="match status" value="1"/>
</dbReference>
<dbReference type="Pfam" id="PF00196">
    <property type="entry name" value="GerE"/>
    <property type="match status" value="1"/>
</dbReference>
<dbReference type="PROSITE" id="PS00622">
    <property type="entry name" value="HTH_LUXR_1"/>
    <property type="match status" value="1"/>
</dbReference>
<gene>
    <name evidence="4" type="ORF">FPZ12_019175</name>
</gene>
<protein>
    <submittedName>
        <fullName evidence="4">AAA family ATPase</fullName>
    </submittedName>
</protein>
<dbReference type="SUPFAM" id="SSF48452">
    <property type="entry name" value="TPR-like"/>
    <property type="match status" value="1"/>
</dbReference>
<reference evidence="4" key="1">
    <citation type="submission" date="2019-09" db="EMBL/GenBank/DDBJ databases">
        <authorList>
            <person name="Teo W.F.A."/>
            <person name="Duangmal K."/>
        </authorList>
    </citation>
    <scope>NUCLEOTIDE SEQUENCE [LARGE SCALE GENOMIC DNA]</scope>
    <source>
        <strain evidence="4">K81G1</strain>
    </source>
</reference>
<dbReference type="EMBL" id="VMNW02000027">
    <property type="protein sequence ID" value="KAA9159754.1"/>
    <property type="molecule type" value="Genomic_DNA"/>
</dbReference>